<dbReference type="Proteomes" id="UP001347796">
    <property type="component" value="Unassembled WGS sequence"/>
</dbReference>
<proteinExistence type="predicted"/>
<dbReference type="InterPro" id="IPR037448">
    <property type="entry name" value="Zig-8"/>
</dbReference>
<dbReference type="Gene3D" id="2.60.40.10">
    <property type="entry name" value="Immunoglobulins"/>
    <property type="match status" value="2"/>
</dbReference>
<feature type="signal peptide" evidence="1">
    <location>
        <begin position="1"/>
        <end position="29"/>
    </location>
</feature>
<dbReference type="SMART" id="SM00408">
    <property type="entry name" value="IGc2"/>
    <property type="match status" value="2"/>
</dbReference>
<dbReference type="InterPro" id="IPR013098">
    <property type="entry name" value="Ig_I-set"/>
</dbReference>
<reference evidence="3 4" key="1">
    <citation type="submission" date="2024-01" db="EMBL/GenBank/DDBJ databases">
        <title>The genome of the rayed Mediterranean limpet Patella caerulea (Linnaeus, 1758).</title>
        <authorList>
            <person name="Anh-Thu Weber A."/>
            <person name="Halstead-Nussloch G."/>
        </authorList>
    </citation>
    <scope>NUCLEOTIDE SEQUENCE [LARGE SCALE GENOMIC DNA]</scope>
    <source>
        <strain evidence="3">AATW-2023a</strain>
        <tissue evidence="3">Whole specimen</tissue>
    </source>
</reference>
<evidence type="ECO:0000313" key="3">
    <source>
        <dbReference type="EMBL" id="KAK6178873.1"/>
    </source>
</evidence>
<dbReference type="InterPro" id="IPR036179">
    <property type="entry name" value="Ig-like_dom_sf"/>
</dbReference>
<dbReference type="PANTHER" id="PTHR23279">
    <property type="entry name" value="DEFECTIVE PROBOSCIS EXTENSION RESPONSE DPR -RELATED"/>
    <property type="match status" value="1"/>
</dbReference>
<sequence>MELPQNLKLSFQSLSTLVVFISTLRTGAGIPNPEIRVIEPEFRPVPENVTHKGGDMARLFCTVDNLGDRTVIWRKLPEISPLTIGTDTWADDSRIHVEHVTKDNQWNLLIDDVTRLDSGTYECQVSTHQRKMRNRVRLKVIDDPVKRNPVMQVSGTQFLEKYSNMQIYCKTSTIYNGQSNVVWFKDGDILSPASDNRIKIETYSSIQDNTVTSLLKIDQVIQSDSGLYVCRNSNRKDMTTVQVFVINGGSNNVKRAGSFDLPSCGVGLSPMDIKAVCLSIYTLILYWFVT</sequence>
<comment type="caution">
    <text evidence="3">The sequence shown here is derived from an EMBL/GenBank/DDBJ whole genome shotgun (WGS) entry which is preliminary data.</text>
</comment>
<dbReference type="PANTHER" id="PTHR23279:SF36">
    <property type="entry name" value="DEFECTIVE PROBOSCIS EXTENSION RESPONSE 9, ISOFORM A"/>
    <property type="match status" value="1"/>
</dbReference>
<gene>
    <name evidence="3" type="ORF">SNE40_011360</name>
</gene>
<name>A0AAN8PP93_PATCE</name>
<evidence type="ECO:0000259" key="2">
    <source>
        <dbReference type="PROSITE" id="PS50835"/>
    </source>
</evidence>
<keyword evidence="4" id="KW-1185">Reference proteome</keyword>
<dbReference type="SMART" id="SM00409">
    <property type="entry name" value="IG"/>
    <property type="match status" value="2"/>
</dbReference>
<dbReference type="CDD" id="cd00096">
    <property type="entry name" value="Ig"/>
    <property type="match status" value="1"/>
</dbReference>
<protein>
    <recommendedName>
        <fullName evidence="2">Ig-like domain-containing protein</fullName>
    </recommendedName>
</protein>
<feature type="chain" id="PRO_5042890491" description="Ig-like domain-containing protein" evidence="1">
    <location>
        <begin position="30"/>
        <end position="290"/>
    </location>
</feature>
<dbReference type="InterPro" id="IPR013783">
    <property type="entry name" value="Ig-like_fold"/>
</dbReference>
<dbReference type="InterPro" id="IPR007110">
    <property type="entry name" value="Ig-like_dom"/>
</dbReference>
<evidence type="ECO:0000256" key="1">
    <source>
        <dbReference type="SAM" id="SignalP"/>
    </source>
</evidence>
<accession>A0AAN8PP93</accession>
<dbReference type="SUPFAM" id="SSF48726">
    <property type="entry name" value="Immunoglobulin"/>
    <property type="match status" value="2"/>
</dbReference>
<dbReference type="GO" id="GO:0032589">
    <property type="term" value="C:neuron projection membrane"/>
    <property type="evidence" value="ECO:0007669"/>
    <property type="project" value="TreeGrafter"/>
</dbReference>
<dbReference type="InterPro" id="IPR003599">
    <property type="entry name" value="Ig_sub"/>
</dbReference>
<dbReference type="AlphaFoldDB" id="A0AAN8PP93"/>
<feature type="domain" description="Ig-like" evidence="2">
    <location>
        <begin position="149"/>
        <end position="242"/>
    </location>
</feature>
<dbReference type="GO" id="GO:0050808">
    <property type="term" value="P:synapse organization"/>
    <property type="evidence" value="ECO:0007669"/>
    <property type="project" value="TreeGrafter"/>
</dbReference>
<organism evidence="3 4">
    <name type="scientific">Patella caerulea</name>
    <name type="common">Rayed Mediterranean limpet</name>
    <dbReference type="NCBI Taxonomy" id="87958"/>
    <lineage>
        <taxon>Eukaryota</taxon>
        <taxon>Metazoa</taxon>
        <taxon>Spiralia</taxon>
        <taxon>Lophotrochozoa</taxon>
        <taxon>Mollusca</taxon>
        <taxon>Gastropoda</taxon>
        <taxon>Patellogastropoda</taxon>
        <taxon>Patelloidea</taxon>
        <taxon>Patellidae</taxon>
        <taxon>Patella</taxon>
    </lineage>
</organism>
<dbReference type="PROSITE" id="PS50835">
    <property type="entry name" value="IG_LIKE"/>
    <property type="match status" value="2"/>
</dbReference>
<dbReference type="InterPro" id="IPR003598">
    <property type="entry name" value="Ig_sub2"/>
</dbReference>
<evidence type="ECO:0000313" key="4">
    <source>
        <dbReference type="Proteomes" id="UP001347796"/>
    </source>
</evidence>
<dbReference type="EMBL" id="JAZGQO010000008">
    <property type="protein sequence ID" value="KAK6178873.1"/>
    <property type="molecule type" value="Genomic_DNA"/>
</dbReference>
<dbReference type="Pfam" id="PF07679">
    <property type="entry name" value="I-set"/>
    <property type="match status" value="2"/>
</dbReference>
<keyword evidence="1" id="KW-0732">Signal</keyword>
<feature type="domain" description="Ig-like" evidence="2">
    <location>
        <begin position="40"/>
        <end position="133"/>
    </location>
</feature>